<dbReference type="GO" id="GO:0005886">
    <property type="term" value="C:plasma membrane"/>
    <property type="evidence" value="ECO:0007669"/>
    <property type="project" value="UniProtKB-SubCell"/>
</dbReference>
<evidence type="ECO:0000256" key="4">
    <source>
        <dbReference type="ARBA" id="ARBA00023136"/>
    </source>
</evidence>
<evidence type="ECO:0000256" key="1">
    <source>
        <dbReference type="ARBA" id="ARBA00022475"/>
    </source>
</evidence>
<dbReference type="NCBIfam" id="TIGR00997">
    <property type="entry name" value="ispZ"/>
    <property type="match status" value="1"/>
</dbReference>
<dbReference type="HAMAP" id="MF_00189">
    <property type="entry name" value="YciB"/>
    <property type="match status" value="1"/>
</dbReference>
<dbReference type="AlphaFoldDB" id="A0A2A5CD84"/>
<gene>
    <name evidence="6" type="primary">ispZ</name>
    <name evidence="5" type="synonym">yciB</name>
    <name evidence="6" type="ORF">COA71_07675</name>
</gene>
<comment type="function">
    <text evidence="5">Plays a role in cell envelope biogenesis, maintenance of cell envelope integrity and membrane homeostasis.</text>
</comment>
<feature type="transmembrane region" description="Helical" evidence="5">
    <location>
        <begin position="94"/>
        <end position="110"/>
    </location>
</feature>
<sequence>MKQLIDYIPLIIFFVVYKIEERVIQLGSFTYNLGGIFSATEALVASSILVYGALFVINKKLERTQLITLVAVLFFCSFTIIFREEAILKWKAPVVNWIFASIFLGSHFFTKKNATQLMLEHAVEMPKHAWRRLNFAWACFFLFLGAVNLFVAFTFHEYWVDFKVFGSMGLIFLFIIGQTFYLYPYLQEEDNDKEIDTSKKPSA</sequence>
<evidence type="ECO:0000256" key="5">
    <source>
        <dbReference type="HAMAP-Rule" id="MF_00189"/>
    </source>
</evidence>
<organism evidence="6 7">
    <name type="scientific">SAR86 cluster bacterium</name>
    <dbReference type="NCBI Taxonomy" id="2030880"/>
    <lineage>
        <taxon>Bacteria</taxon>
        <taxon>Pseudomonadati</taxon>
        <taxon>Pseudomonadota</taxon>
        <taxon>Gammaproteobacteria</taxon>
        <taxon>SAR86 cluster</taxon>
    </lineage>
</organism>
<name>A0A2A5CD84_9GAMM</name>
<reference evidence="7" key="1">
    <citation type="submission" date="2017-08" db="EMBL/GenBank/DDBJ databases">
        <title>A dynamic microbial community with high functional redundancy inhabits the cold, oxic subseafloor aquifer.</title>
        <authorList>
            <person name="Tully B.J."/>
            <person name="Wheat C.G."/>
            <person name="Glazer B.T."/>
            <person name="Huber J.A."/>
        </authorList>
    </citation>
    <scope>NUCLEOTIDE SEQUENCE [LARGE SCALE GENOMIC DNA]</scope>
</reference>
<evidence type="ECO:0000313" key="7">
    <source>
        <dbReference type="Proteomes" id="UP000228987"/>
    </source>
</evidence>
<accession>A0A2A5CD84</accession>
<feature type="transmembrane region" description="Helical" evidence="5">
    <location>
        <begin position="36"/>
        <end position="57"/>
    </location>
</feature>
<comment type="subcellular location">
    <subcellularLocation>
        <location evidence="5">Cell inner membrane</location>
        <topology evidence="5">Multi-pass membrane protein</topology>
    </subcellularLocation>
</comment>
<dbReference type="InterPro" id="IPR006008">
    <property type="entry name" value="YciB"/>
</dbReference>
<dbReference type="Pfam" id="PF04279">
    <property type="entry name" value="IspA"/>
    <property type="match status" value="1"/>
</dbReference>
<evidence type="ECO:0000256" key="3">
    <source>
        <dbReference type="ARBA" id="ARBA00022989"/>
    </source>
</evidence>
<feature type="transmembrane region" description="Helical" evidence="5">
    <location>
        <begin position="64"/>
        <end position="82"/>
    </location>
</feature>
<protein>
    <recommendedName>
        <fullName evidence="5">Inner membrane-spanning protein YciB</fullName>
    </recommendedName>
</protein>
<comment type="caution">
    <text evidence="6">The sequence shown here is derived from an EMBL/GenBank/DDBJ whole genome shotgun (WGS) entry which is preliminary data.</text>
</comment>
<dbReference type="PANTHER" id="PTHR36917:SF1">
    <property type="entry name" value="INNER MEMBRANE-SPANNING PROTEIN YCIB"/>
    <property type="match status" value="1"/>
</dbReference>
<comment type="similarity">
    <text evidence="5">Belongs to the YciB family.</text>
</comment>
<dbReference type="EMBL" id="NVWI01000005">
    <property type="protein sequence ID" value="PCJ41430.1"/>
    <property type="molecule type" value="Genomic_DNA"/>
</dbReference>
<proteinExistence type="inferred from homology"/>
<evidence type="ECO:0000313" key="6">
    <source>
        <dbReference type="EMBL" id="PCJ41430.1"/>
    </source>
</evidence>
<dbReference type="Proteomes" id="UP000228987">
    <property type="component" value="Unassembled WGS sequence"/>
</dbReference>
<dbReference type="PANTHER" id="PTHR36917">
    <property type="entry name" value="INTRACELLULAR SEPTATION PROTEIN A-RELATED"/>
    <property type="match status" value="1"/>
</dbReference>
<keyword evidence="4 5" id="KW-0472">Membrane</keyword>
<evidence type="ECO:0000256" key="2">
    <source>
        <dbReference type="ARBA" id="ARBA00022692"/>
    </source>
</evidence>
<keyword evidence="3 5" id="KW-1133">Transmembrane helix</keyword>
<feature type="transmembrane region" description="Helical" evidence="5">
    <location>
        <begin position="162"/>
        <end position="183"/>
    </location>
</feature>
<feature type="transmembrane region" description="Helical" evidence="5">
    <location>
        <begin position="135"/>
        <end position="156"/>
    </location>
</feature>
<keyword evidence="5" id="KW-0997">Cell inner membrane</keyword>
<keyword evidence="2 5" id="KW-0812">Transmembrane</keyword>
<keyword evidence="1 5" id="KW-1003">Cell membrane</keyword>